<evidence type="ECO:0000256" key="7">
    <source>
        <dbReference type="PIRSR" id="PIRSR000027-2"/>
    </source>
</evidence>
<keyword evidence="5 6" id="KW-0408">Iron</keyword>
<feature type="binding site" description="covalent" evidence="7">
    <location>
        <position position="146"/>
    </location>
    <ligand>
        <name>heme c</name>
        <dbReference type="ChEBI" id="CHEBI:61717"/>
    </ligand>
</feature>
<dbReference type="InterPro" id="IPR015984">
    <property type="entry name" value="Cyt_c_prime_subgr"/>
</dbReference>
<gene>
    <name evidence="9" type="ordered locus">swp_3755</name>
</gene>
<proteinExistence type="predicted"/>
<dbReference type="STRING" id="225849.swp_3755"/>
<evidence type="ECO:0000256" key="2">
    <source>
        <dbReference type="ARBA" id="ARBA00022617"/>
    </source>
</evidence>
<dbReference type="PIRSF" id="PIRSF000027">
    <property type="entry name" value="Cytc_c_prime"/>
    <property type="match status" value="1"/>
</dbReference>
<protein>
    <submittedName>
        <fullName evidence="9">Cytochrome c, class II</fullName>
    </submittedName>
</protein>
<dbReference type="GO" id="GO:0020037">
    <property type="term" value="F:heme binding"/>
    <property type="evidence" value="ECO:0007669"/>
    <property type="project" value="InterPro"/>
</dbReference>
<dbReference type="Gene3D" id="1.20.120.10">
    <property type="entry name" value="Cytochrome c/b562"/>
    <property type="match status" value="1"/>
</dbReference>
<evidence type="ECO:0000313" key="10">
    <source>
        <dbReference type="Proteomes" id="UP000000753"/>
    </source>
</evidence>
<dbReference type="GO" id="GO:0005506">
    <property type="term" value="F:iron ion binding"/>
    <property type="evidence" value="ECO:0007669"/>
    <property type="project" value="InterPro"/>
</dbReference>
<keyword evidence="10" id="KW-1185">Reference proteome</keyword>
<evidence type="ECO:0000256" key="5">
    <source>
        <dbReference type="ARBA" id="ARBA00023004"/>
    </source>
</evidence>
<organism evidence="9 10">
    <name type="scientific">Shewanella piezotolerans (strain WP3 / JCM 13877)</name>
    <dbReference type="NCBI Taxonomy" id="225849"/>
    <lineage>
        <taxon>Bacteria</taxon>
        <taxon>Pseudomonadati</taxon>
        <taxon>Pseudomonadota</taxon>
        <taxon>Gammaproteobacteria</taxon>
        <taxon>Alteromonadales</taxon>
        <taxon>Shewanellaceae</taxon>
        <taxon>Shewanella</taxon>
    </lineage>
</organism>
<dbReference type="GO" id="GO:0042597">
    <property type="term" value="C:periplasmic space"/>
    <property type="evidence" value="ECO:0007669"/>
    <property type="project" value="InterPro"/>
</dbReference>
<dbReference type="InterPro" id="IPR002321">
    <property type="entry name" value="Cyt_c_II"/>
</dbReference>
<dbReference type="Pfam" id="PF01322">
    <property type="entry name" value="Cytochrom_C_2"/>
    <property type="match status" value="1"/>
</dbReference>
<dbReference type="Proteomes" id="UP000000753">
    <property type="component" value="Chromosome"/>
</dbReference>
<evidence type="ECO:0000313" key="9">
    <source>
        <dbReference type="EMBL" id="ACJ30437.1"/>
    </source>
</evidence>
<feature type="signal peptide" evidence="8">
    <location>
        <begin position="1"/>
        <end position="24"/>
    </location>
</feature>
<accession>B8CSE7</accession>
<dbReference type="PROSITE" id="PS51009">
    <property type="entry name" value="CYTCII"/>
    <property type="match status" value="1"/>
</dbReference>
<evidence type="ECO:0000256" key="8">
    <source>
        <dbReference type="SAM" id="SignalP"/>
    </source>
</evidence>
<dbReference type="InterPro" id="IPR010980">
    <property type="entry name" value="Cyt_c/b562"/>
</dbReference>
<dbReference type="SUPFAM" id="SSF47175">
    <property type="entry name" value="Cytochromes"/>
    <property type="match status" value="1"/>
</dbReference>
<dbReference type="eggNOG" id="COG3909">
    <property type="taxonomic scope" value="Bacteria"/>
</dbReference>
<keyword evidence="1" id="KW-0813">Transport</keyword>
<feature type="binding site" description="covalent" evidence="7">
    <location>
        <position position="143"/>
    </location>
    <ligand>
        <name>heme c</name>
        <dbReference type="ChEBI" id="CHEBI:61717"/>
    </ligand>
</feature>
<dbReference type="EMBL" id="CP000472">
    <property type="protein sequence ID" value="ACJ30437.1"/>
    <property type="molecule type" value="Genomic_DNA"/>
</dbReference>
<feature type="binding site" description="axial binding residue" evidence="6">
    <location>
        <position position="147"/>
    </location>
    <ligand>
        <name>heme c</name>
        <dbReference type="ChEBI" id="CHEBI:61717"/>
    </ligand>
    <ligandPart>
        <name>Fe</name>
        <dbReference type="ChEBI" id="CHEBI:18248"/>
    </ligandPart>
</feature>
<keyword evidence="3 6" id="KW-0479">Metal-binding</keyword>
<keyword evidence="2 7" id="KW-0349">Heme</keyword>
<dbReference type="GO" id="GO:0022900">
    <property type="term" value="P:electron transport chain"/>
    <property type="evidence" value="ECO:0007669"/>
    <property type="project" value="InterPro"/>
</dbReference>
<dbReference type="InterPro" id="IPR012127">
    <property type="entry name" value="Cyt_c_prime"/>
</dbReference>
<keyword evidence="8" id="KW-0732">Signal</keyword>
<dbReference type="HOGENOM" id="CLU_106713_4_0_6"/>
<reference evidence="9 10" key="1">
    <citation type="journal article" date="2008" name="PLoS ONE">
        <title>Environmental adaptation: genomic analysis of the piezotolerant and psychrotolerant deep-sea iron reducing bacterium Shewanella piezotolerans WP3.</title>
        <authorList>
            <person name="Wang F."/>
            <person name="Wang J."/>
            <person name="Jian H."/>
            <person name="Zhang B."/>
            <person name="Li S."/>
            <person name="Wang F."/>
            <person name="Zeng X."/>
            <person name="Gao L."/>
            <person name="Bartlett D.H."/>
            <person name="Yu J."/>
            <person name="Hu S."/>
            <person name="Xiao X."/>
        </authorList>
    </citation>
    <scope>NUCLEOTIDE SEQUENCE [LARGE SCALE GENOMIC DNA]</scope>
    <source>
        <strain evidence="10">WP3 / JCM 13877</strain>
    </source>
</reference>
<comment type="PTM">
    <text evidence="7">Binds 1 heme group per subunit.</text>
</comment>
<name>B8CSE7_SHEPW</name>
<evidence type="ECO:0000256" key="3">
    <source>
        <dbReference type="ARBA" id="ARBA00022723"/>
    </source>
</evidence>
<evidence type="ECO:0000256" key="4">
    <source>
        <dbReference type="ARBA" id="ARBA00022982"/>
    </source>
</evidence>
<feature type="chain" id="PRO_5002866896" evidence="8">
    <location>
        <begin position="25"/>
        <end position="153"/>
    </location>
</feature>
<dbReference type="KEGG" id="swp:swp_3755"/>
<dbReference type="PRINTS" id="PR00608">
    <property type="entry name" value="CYTCHROMECII"/>
</dbReference>
<keyword evidence="4" id="KW-0249">Electron transport</keyword>
<dbReference type="GO" id="GO:0009055">
    <property type="term" value="F:electron transfer activity"/>
    <property type="evidence" value="ECO:0007669"/>
    <property type="project" value="InterPro"/>
</dbReference>
<sequence length="153" mass="16594">MRKSLKMSLIALAATATITTGVQANNFDDADDAIHYRQSAFGMIAYNFGDMGAMLKGKKDYDANVFAMRATNVAALSKLPLEGFISGSDKGETEALAKIWSDKTDFDAKMKTFQENAAVLALAAEKGDKKEIKKAFMNTGKSCKGCHDAYKKD</sequence>
<dbReference type="AlphaFoldDB" id="B8CSE7"/>
<evidence type="ECO:0000256" key="6">
    <source>
        <dbReference type="PIRSR" id="PIRSR000027-1"/>
    </source>
</evidence>
<evidence type="ECO:0000256" key="1">
    <source>
        <dbReference type="ARBA" id="ARBA00022448"/>
    </source>
</evidence>